<name>W9XMN5_9EURO</name>
<feature type="region of interest" description="Disordered" evidence="6">
    <location>
        <begin position="1"/>
        <end position="25"/>
    </location>
</feature>
<feature type="transmembrane region" description="Helical" evidence="7">
    <location>
        <begin position="234"/>
        <end position="259"/>
    </location>
</feature>
<dbReference type="OrthoDB" id="3648309at2759"/>
<keyword evidence="4 7" id="KW-1133">Transmembrane helix</keyword>
<feature type="compositionally biased region" description="Polar residues" evidence="6">
    <location>
        <begin position="16"/>
        <end position="25"/>
    </location>
</feature>
<gene>
    <name evidence="8" type="ORF">A1O1_07867</name>
</gene>
<evidence type="ECO:0000256" key="7">
    <source>
        <dbReference type="SAM" id="Phobius"/>
    </source>
</evidence>
<evidence type="ECO:0000256" key="4">
    <source>
        <dbReference type="ARBA" id="ARBA00022989"/>
    </source>
</evidence>
<keyword evidence="5 7" id="KW-0472">Membrane</keyword>
<dbReference type="PANTHER" id="PTHR31123:SF4">
    <property type="entry name" value="PROTEIN ALCS"/>
    <property type="match status" value="1"/>
</dbReference>
<evidence type="ECO:0000313" key="8">
    <source>
        <dbReference type="EMBL" id="EXJ81802.1"/>
    </source>
</evidence>
<dbReference type="PANTHER" id="PTHR31123">
    <property type="entry name" value="ACCUMULATION OF DYADS PROTEIN 2-RELATED"/>
    <property type="match status" value="1"/>
</dbReference>
<evidence type="ECO:0000256" key="1">
    <source>
        <dbReference type="ARBA" id="ARBA00004141"/>
    </source>
</evidence>
<dbReference type="InterPro" id="IPR000791">
    <property type="entry name" value="Gpr1/Fun34/SatP-like"/>
</dbReference>
<dbReference type="GeneID" id="19162722"/>
<proteinExistence type="inferred from homology"/>
<dbReference type="STRING" id="1182541.W9XMN5"/>
<evidence type="ECO:0008006" key="10">
    <source>
        <dbReference type="Google" id="ProtNLM"/>
    </source>
</evidence>
<dbReference type="HOGENOM" id="CLU_051062_4_0_1"/>
<accession>W9XMN5</accession>
<dbReference type="RefSeq" id="XP_007726923.1">
    <property type="nucleotide sequence ID" value="XM_007728733.1"/>
</dbReference>
<dbReference type="Proteomes" id="UP000019484">
    <property type="component" value="Unassembled WGS sequence"/>
</dbReference>
<evidence type="ECO:0000313" key="9">
    <source>
        <dbReference type="Proteomes" id="UP000019484"/>
    </source>
</evidence>
<evidence type="ECO:0000256" key="2">
    <source>
        <dbReference type="ARBA" id="ARBA00005587"/>
    </source>
</evidence>
<feature type="transmembrane region" description="Helical" evidence="7">
    <location>
        <begin position="164"/>
        <end position="185"/>
    </location>
</feature>
<dbReference type="Pfam" id="PF01184">
    <property type="entry name" value="Gpr1_Fun34_YaaH"/>
    <property type="match status" value="1"/>
</dbReference>
<feature type="transmembrane region" description="Helical" evidence="7">
    <location>
        <begin position="64"/>
        <end position="85"/>
    </location>
</feature>
<dbReference type="InterPro" id="IPR051633">
    <property type="entry name" value="AceTr"/>
</dbReference>
<comment type="subcellular location">
    <subcellularLocation>
        <location evidence="1">Membrane</location>
        <topology evidence="1">Multi-pass membrane protein</topology>
    </subcellularLocation>
</comment>
<sequence>MSDTPISLRDEVVKKQPSTMTNSDAMERSNTVGSVVFETHHLDKLCSALENSNGTARKLTSTTAISLGGFVLCTTPLSMVLLGWQGASGSGAGNLGSWIWLGGIVTIVGAIGDWITGHIFPAIVFSLFGGFWCSFGTMLVPDAGAFSAYSTDPNNPAEGLTEPAFSATVAFFLMAMSFLCLIFLLASLRVNVAFCFAFAGLIPTMDLLAASYWAAADGKTSKALTLQHGSAGCLLAVSLLGWYILAALVLPTVDFPVVLPLGDLSHRIKGASQRARRQNPGFDV</sequence>
<reference evidence="8 9" key="1">
    <citation type="submission" date="2013-03" db="EMBL/GenBank/DDBJ databases">
        <title>The Genome Sequence of Capronia coronata CBS 617.96.</title>
        <authorList>
            <consortium name="The Broad Institute Genomics Platform"/>
            <person name="Cuomo C."/>
            <person name="de Hoog S."/>
            <person name="Gorbushina A."/>
            <person name="Walker B."/>
            <person name="Young S.K."/>
            <person name="Zeng Q."/>
            <person name="Gargeya S."/>
            <person name="Fitzgerald M."/>
            <person name="Haas B."/>
            <person name="Abouelleil A."/>
            <person name="Allen A.W."/>
            <person name="Alvarado L."/>
            <person name="Arachchi H.M."/>
            <person name="Berlin A.M."/>
            <person name="Chapman S.B."/>
            <person name="Gainer-Dewar J."/>
            <person name="Goldberg J."/>
            <person name="Griggs A."/>
            <person name="Gujja S."/>
            <person name="Hansen M."/>
            <person name="Howarth C."/>
            <person name="Imamovic A."/>
            <person name="Ireland A."/>
            <person name="Larimer J."/>
            <person name="McCowan C."/>
            <person name="Murphy C."/>
            <person name="Pearson M."/>
            <person name="Poon T.W."/>
            <person name="Priest M."/>
            <person name="Roberts A."/>
            <person name="Saif S."/>
            <person name="Shea T."/>
            <person name="Sisk P."/>
            <person name="Sykes S."/>
            <person name="Wortman J."/>
            <person name="Nusbaum C."/>
            <person name="Birren B."/>
        </authorList>
    </citation>
    <scope>NUCLEOTIDE SEQUENCE [LARGE SCALE GENOMIC DNA]</scope>
    <source>
        <strain evidence="8 9">CBS 617.96</strain>
    </source>
</reference>
<dbReference type="GO" id="GO:0005886">
    <property type="term" value="C:plasma membrane"/>
    <property type="evidence" value="ECO:0007669"/>
    <property type="project" value="TreeGrafter"/>
</dbReference>
<feature type="transmembrane region" description="Helical" evidence="7">
    <location>
        <begin position="122"/>
        <end position="144"/>
    </location>
</feature>
<dbReference type="AlphaFoldDB" id="W9XMN5"/>
<feature type="transmembrane region" description="Helical" evidence="7">
    <location>
        <begin position="192"/>
        <end position="214"/>
    </location>
</feature>
<dbReference type="eggNOG" id="ENOG502S179">
    <property type="taxonomic scope" value="Eukaryota"/>
</dbReference>
<evidence type="ECO:0000256" key="5">
    <source>
        <dbReference type="ARBA" id="ARBA00023136"/>
    </source>
</evidence>
<dbReference type="GO" id="GO:0015123">
    <property type="term" value="F:acetate transmembrane transporter activity"/>
    <property type="evidence" value="ECO:0007669"/>
    <property type="project" value="TreeGrafter"/>
</dbReference>
<dbReference type="EMBL" id="AMWN01000007">
    <property type="protein sequence ID" value="EXJ81802.1"/>
    <property type="molecule type" value="Genomic_DNA"/>
</dbReference>
<feature type="transmembrane region" description="Helical" evidence="7">
    <location>
        <begin position="97"/>
        <end position="115"/>
    </location>
</feature>
<evidence type="ECO:0000256" key="3">
    <source>
        <dbReference type="ARBA" id="ARBA00022692"/>
    </source>
</evidence>
<keyword evidence="3 7" id="KW-0812">Transmembrane</keyword>
<comment type="similarity">
    <text evidence="2">Belongs to the acetate uptake transporter (AceTr) (TC 2.A.96) family.</text>
</comment>
<keyword evidence="9" id="KW-1185">Reference proteome</keyword>
<comment type="caution">
    <text evidence="8">The sequence shown here is derived from an EMBL/GenBank/DDBJ whole genome shotgun (WGS) entry which is preliminary data.</text>
</comment>
<evidence type="ECO:0000256" key="6">
    <source>
        <dbReference type="SAM" id="MobiDB-lite"/>
    </source>
</evidence>
<protein>
    <recommendedName>
        <fullName evidence="10">GPR1/FUN34/YaaH-class plasma membrane protein</fullName>
    </recommendedName>
</protein>
<organism evidence="8 9">
    <name type="scientific">Capronia coronata CBS 617.96</name>
    <dbReference type="NCBI Taxonomy" id="1182541"/>
    <lineage>
        <taxon>Eukaryota</taxon>
        <taxon>Fungi</taxon>
        <taxon>Dikarya</taxon>
        <taxon>Ascomycota</taxon>
        <taxon>Pezizomycotina</taxon>
        <taxon>Eurotiomycetes</taxon>
        <taxon>Chaetothyriomycetidae</taxon>
        <taxon>Chaetothyriales</taxon>
        <taxon>Herpotrichiellaceae</taxon>
        <taxon>Capronia</taxon>
    </lineage>
</organism>